<feature type="compositionally biased region" description="Polar residues" evidence="1">
    <location>
        <begin position="156"/>
        <end position="166"/>
    </location>
</feature>
<reference evidence="3" key="1">
    <citation type="journal article" date="2008" name="Nat. Genet.">
        <title>The Pristionchus pacificus genome provides a unique perspective on nematode lifestyle and parasitism.</title>
        <authorList>
            <person name="Dieterich C."/>
            <person name="Clifton S.W."/>
            <person name="Schuster L.N."/>
            <person name="Chinwalla A."/>
            <person name="Delehaunty K."/>
            <person name="Dinkelacker I."/>
            <person name="Fulton L."/>
            <person name="Fulton R."/>
            <person name="Godfrey J."/>
            <person name="Minx P."/>
            <person name="Mitreva M."/>
            <person name="Roeseler W."/>
            <person name="Tian H."/>
            <person name="Witte H."/>
            <person name="Yang S.P."/>
            <person name="Wilson R.K."/>
            <person name="Sommer R.J."/>
        </authorList>
    </citation>
    <scope>NUCLEOTIDE SEQUENCE [LARGE SCALE GENOMIC DNA]</scope>
    <source>
        <strain evidence="3">PS312</strain>
    </source>
</reference>
<dbReference type="Proteomes" id="UP000005239">
    <property type="component" value="Unassembled WGS sequence"/>
</dbReference>
<sequence length="250" mass="28914">MSKLYSICREREREDLLKQRSIEKSTKEQWLKELTDIMNRLGVKSNVKEAHKQITHIQEESAKYKLLSESMMAQMERDELEMQRKRFEDAQKSLMAQINGEKQRYEQELLRNETDENRRNGSAPRSLIASDSSAEPVDHSSSTLIDSSIGSDGVAVSSNNKCSSSVRGEEYNRNKNDKRRGHREQYPQRTNDNVTLLQAIGGTFIQLKPFDHKTEKFDEFMERFNIKYRGHSDIMIGSALGESDSFPNKV</sequence>
<feature type="compositionally biased region" description="Low complexity" evidence="1">
    <location>
        <begin position="140"/>
        <end position="153"/>
    </location>
</feature>
<evidence type="ECO:0000313" key="2">
    <source>
        <dbReference type="EnsemblMetazoa" id="PPA44353.1"/>
    </source>
</evidence>
<evidence type="ECO:0000256" key="1">
    <source>
        <dbReference type="SAM" id="MobiDB-lite"/>
    </source>
</evidence>
<feature type="region of interest" description="Disordered" evidence="1">
    <location>
        <begin position="111"/>
        <end position="190"/>
    </location>
</feature>
<evidence type="ECO:0000313" key="3">
    <source>
        <dbReference type="Proteomes" id="UP000005239"/>
    </source>
</evidence>
<keyword evidence="3" id="KW-1185">Reference proteome</keyword>
<protein>
    <submittedName>
        <fullName evidence="2">Uncharacterized protein</fullName>
    </submittedName>
</protein>
<accession>A0A8R1UZT0</accession>
<dbReference type="EnsemblMetazoa" id="PPA44353.1">
    <property type="protein sequence ID" value="PPA44353.1"/>
    <property type="gene ID" value="WBGene00282722"/>
</dbReference>
<dbReference type="AlphaFoldDB" id="A0A2A6BQ93"/>
<proteinExistence type="predicted"/>
<name>A0A2A6BQ93_PRIPA</name>
<reference evidence="2" key="2">
    <citation type="submission" date="2022-06" db="UniProtKB">
        <authorList>
            <consortium name="EnsemblMetazoa"/>
        </authorList>
    </citation>
    <scope>IDENTIFICATION</scope>
    <source>
        <strain evidence="2">PS312</strain>
    </source>
</reference>
<organism evidence="2 3">
    <name type="scientific">Pristionchus pacificus</name>
    <name type="common">Parasitic nematode worm</name>
    <dbReference type="NCBI Taxonomy" id="54126"/>
    <lineage>
        <taxon>Eukaryota</taxon>
        <taxon>Metazoa</taxon>
        <taxon>Ecdysozoa</taxon>
        <taxon>Nematoda</taxon>
        <taxon>Chromadorea</taxon>
        <taxon>Rhabditida</taxon>
        <taxon>Rhabditina</taxon>
        <taxon>Diplogasteromorpha</taxon>
        <taxon>Diplogasteroidea</taxon>
        <taxon>Neodiplogasteridae</taxon>
        <taxon>Pristionchus</taxon>
    </lineage>
</organism>
<gene>
    <name evidence="2" type="primary">WBGene00282722</name>
</gene>
<accession>A0A2A6BQ93</accession>